<gene>
    <name evidence="2" type="ORF">VP01_14147g1</name>
</gene>
<dbReference type="Proteomes" id="UP000037035">
    <property type="component" value="Unassembled WGS sequence"/>
</dbReference>
<comment type="caution">
    <text evidence="2">The sequence shown here is derived from an EMBL/GenBank/DDBJ whole genome shotgun (WGS) entry which is preliminary data.</text>
</comment>
<keyword evidence="3" id="KW-1185">Reference proteome</keyword>
<proteinExistence type="predicted"/>
<evidence type="ECO:0000313" key="2">
    <source>
        <dbReference type="EMBL" id="KNZ61352.1"/>
    </source>
</evidence>
<protein>
    <submittedName>
        <fullName evidence="2">Uncharacterized protein</fullName>
    </submittedName>
</protein>
<organism evidence="2 3">
    <name type="scientific">Puccinia sorghi</name>
    <dbReference type="NCBI Taxonomy" id="27349"/>
    <lineage>
        <taxon>Eukaryota</taxon>
        <taxon>Fungi</taxon>
        <taxon>Dikarya</taxon>
        <taxon>Basidiomycota</taxon>
        <taxon>Pucciniomycotina</taxon>
        <taxon>Pucciniomycetes</taxon>
        <taxon>Pucciniales</taxon>
        <taxon>Pucciniaceae</taxon>
        <taxon>Puccinia</taxon>
    </lineage>
</organism>
<evidence type="ECO:0000313" key="3">
    <source>
        <dbReference type="Proteomes" id="UP000037035"/>
    </source>
</evidence>
<feature type="non-terminal residue" evidence="2">
    <location>
        <position position="98"/>
    </location>
</feature>
<reference evidence="2 3" key="1">
    <citation type="submission" date="2015-08" db="EMBL/GenBank/DDBJ databases">
        <title>Next Generation Sequencing and Analysis of the Genome of Puccinia sorghi L Schw, the Causal Agent of Maize Common Rust.</title>
        <authorList>
            <person name="Rochi L."/>
            <person name="Burguener G."/>
            <person name="Darino M."/>
            <person name="Turjanski A."/>
            <person name="Kreff E."/>
            <person name="Dieguez M.J."/>
            <person name="Sacco F."/>
        </authorList>
    </citation>
    <scope>NUCLEOTIDE SEQUENCE [LARGE SCALE GENOMIC DNA]</scope>
    <source>
        <strain evidence="2 3">RO10H11247</strain>
    </source>
</reference>
<name>A0A0L6VLC4_9BASI</name>
<feature type="compositionally biased region" description="Acidic residues" evidence="1">
    <location>
        <begin position="31"/>
        <end position="41"/>
    </location>
</feature>
<dbReference type="VEuPathDB" id="FungiDB:VP01_14147g1"/>
<feature type="non-terminal residue" evidence="2">
    <location>
        <position position="1"/>
    </location>
</feature>
<dbReference type="EMBL" id="LAVV01004607">
    <property type="protein sequence ID" value="KNZ61352.1"/>
    <property type="molecule type" value="Genomic_DNA"/>
</dbReference>
<sequence>KRVRQGRAAARWSRYRDQADEPFVSSHMDSEPQESENEEEFVESKRMEKPSTTTLSPKFQHDPRPEETLASSETLKLYHHLSHGTCVISPQKKLALCK</sequence>
<feature type="region of interest" description="Disordered" evidence="1">
    <location>
        <begin position="1"/>
        <end position="66"/>
    </location>
</feature>
<evidence type="ECO:0000256" key="1">
    <source>
        <dbReference type="SAM" id="MobiDB-lite"/>
    </source>
</evidence>
<dbReference type="AlphaFoldDB" id="A0A0L6VLC4"/>
<accession>A0A0L6VLC4</accession>